<evidence type="ECO:0000313" key="2">
    <source>
        <dbReference type="Proteomes" id="UP000229433"/>
    </source>
</evidence>
<keyword evidence="2" id="KW-1185">Reference proteome</keyword>
<protein>
    <submittedName>
        <fullName evidence="1">Uncharacterized protein</fullName>
    </submittedName>
</protein>
<dbReference type="Proteomes" id="UP000229433">
    <property type="component" value="Unassembled WGS sequence"/>
</dbReference>
<proteinExistence type="predicted"/>
<sequence length="208" mass="23228">MVTETFTYDGNKLISINGSDTSVITYNYEGDLLTQIIDAAAAGNTLTTNLAYDSQQRLINYRMTTDDEILEYEFSYNTDGSITRTFYFGGKENATGTPGESILTFQNEQLVKETKDDGQIITYAYDDQKSSYLGIANIKTINLVSVDFNGYIDSSVNNLLTATITENGTDSVDEKYEYTYNEAGYPVTAAYYLEGEPDSELEFVYESL</sequence>
<reference evidence="1 2" key="1">
    <citation type="submission" date="2017-08" db="EMBL/GenBank/DDBJ databases">
        <title>The whole genome shortgun sequences of strain Leeuwenhoekiella nanhaiensis G18 from the South China Sea.</title>
        <authorList>
            <person name="Liu Q."/>
        </authorList>
    </citation>
    <scope>NUCLEOTIDE SEQUENCE [LARGE SCALE GENOMIC DNA]</scope>
    <source>
        <strain evidence="1 2">G18</strain>
    </source>
</reference>
<gene>
    <name evidence="1" type="ORF">CJ305_15145</name>
</gene>
<organism evidence="1 2">
    <name type="scientific">Leeuwenhoekiella nanhaiensis</name>
    <dbReference type="NCBI Taxonomy" id="1655491"/>
    <lineage>
        <taxon>Bacteria</taxon>
        <taxon>Pseudomonadati</taxon>
        <taxon>Bacteroidota</taxon>
        <taxon>Flavobacteriia</taxon>
        <taxon>Flavobacteriales</taxon>
        <taxon>Flavobacteriaceae</taxon>
        <taxon>Leeuwenhoekiella</taxon>
    </lineage>
</organism>
<accession>A0A2G1VNV4</accession>
<name>A0A2G1VNV4_9FLAO</name>
<dbReference type="EMBL" id="NQXA01000014">
    <property type="protein sequence ID" value="PHQ28446.1"/>
    <property type="molecule type" value="Genomic_DNA"/>
</dbReference>
<dbReference type="RefSeq" id="WP_099647139.1">
    <property type="nucleotide sequence ID" value="NZ_KZ319296.1"/>
</dbReference>
<dbReference type="Gene3D" id="2.180.10.10">
    <property type="entry name" value="RHS repeat-associated core"/>
    <property type="match status" value="1"/>
</dbReference>
<dbReference type="AlphaFoldDB" id="A0A2G1VNV4"/>
<evidence type="ECO:0000313" key="1">
    <source>
        <dbReference type="EMBL" id="PHQ28446.1"/>
    </source>
</evidence>
<dbReference type="OrthoDB" id="1444189at2"/>
<comment type="caution">
    <text evidence="1">The sequence shown here is derived from an EMBL/GenBank/DDBJ whole genome shotgun (WGS) entry which is preliminary data.</text>
</comment>